<comment type="caution">
    <text evidence="3">The sequence shown here is derived from an EMBL/GenBank/DDBJ whole genome shotgun (WGS) entry which is preliminary data.</text>
</comment>
<feature type="chain" id="PRO_5046603297" description="IPT/TIG domain-containing protein" evidence="2">
    <location>
        <begin position="23"/>
        <end position="107"/>
    </location>
</feature>
<dbReference type="SUPFAM" id="SSF49319">
    <property type="entry name" value="Actinoxanthin-like"/>
    <property type="match status" value="1"/>
</dbReference>
<sequence>MRTLRRAVLPATLITLSVFVGAAPAQAGTARGPEGQQLTATPSTGVSRSGATVTVSGRGYDTAKGIYVAFCVDNGAGQAPGPCGGGADMSGSLGASHWISSNPPAYG</sequence>
<organism evidence="3 4">
    <name type="scientific">Micromonospora fluostatini</name>
    <dbReference type="NCBI Taxonomy" id="1629071"/>
    <lineage>
        <taxon>Bacteria</taxon>
        <taxon>Bacillati</taxon>
        <taxon>Actinomycetota</taxon>
        <taxon>Actinomycetes</taxon>
        <taxon>Micromonosporales</taxon>
        <taxon>Micromonosporaceae</taxon>
        <taxon>Micromonospora</taxon>
    </lineage>
</organism>
<evidence type="ECO:0000313" key="4">
    <source>
        <dbReference type="Proteomes" id="UP000295626"/>
    </source>
</evidence>
<evidence type="ECO:0000256" key="2">
    <source>
        <dbReference type="SAM" id="SignalP"/>
    </source>
</evidence>
<feature type="compositionally biased region" description="Polar residues" evidence="1">
    <location>
        <begin position="36"/>
        <end position="51"/>
    </location>
</feature>
<accession>A0ABY2DEL3</accession>
<proteinExistence type="predicted"/>
<dbReference type="InterPro" id="IPR027273">
    <property type="entry name" value="Neocarzinostatin-like"/>
</dbReference>
<evidence type="ECO:0008006" key="5">
    <source>
        <dbReference type="Google" id="ProtNLM"/>
    </source>
</evidence>
<keyword evidence="4" id="KW-1185">Reference proteome</keyword>
<feature type="non-terminal residue" evidence="3">
    <location>
        <position position="107"/>
    </location>
</feature>
<keyword evidence="2" id="KW-0732">Signal</keyword>
<dbReference type="Gene3D" id="2.60.40.230">
    <property type="entry name" value="Neocarzinostatin-like"/>
    <property type="match status" value="1"/>
</dbReference>
<feature type="region of interest" description="Disordered" evidence="1">
    <location>
        <begin position="25"/>
        <end position="51"/>
    </location>
</feature>
<gene>
    <name evidence="3" type="ORF">E1091_15350</name>
</gene>
<dbReference type="Proteomes" id="UP000295626">
    <property type="component" value="Unassembled WGS sequence"/>
</dbReference>
<evidence type="ECO:0000256" key="1">
    <source>
        <dbReference type="SAM" id="MobiDB-lite"/>
    </source>
</evidence>
<feature type="signal peptide" evidence="2">
    <location>
        <begin position="1"/>
        <end position="22"/>
    </location>
</feature>
<evidence type="ECO:0000313" key="3">
    <source>
        <dbReference type="EMBL" id="TDB88244.1"/>
    </source>
</evidence>
<name>A0ABY2DEL3_9ACTN</name>
<protein>
    <recommendedName>
        <fullName evidence="5">IPT/TIG domain-containing protein</fullName>
    </recommendedName>
</protein>
<dbReference type="EMBL" id="SMKE01000640">
    <property type="protein sequence ID" value="TDB88244.1"/>
    <property type="molecule type" value="Genomic_DNA"/>
</dbReference>
<reference evidence="3 4" key="1">
    <citation type="submission" date="2019-02" db="EMBL/GenBank/DDBJ databases">
        <title>Draft genome sequences of novel Actinobacteria.</title>
        <authorList>
            <person name="Sahin N."/>
            <person name="Ay H."/>
            <person name="Saygin H."/>
        </authorList>
    </citation>
    <scope>NUCLEOTIDE SEQUENCE [LARGE SCALE GENOMIC DNA]</scope>
    <source>
        <strain evidence="3 4">JCM 30529</strain>
    </source>
</reference>